<feature type="transmembrane region" description="Helical" evidence="15">
    <location>
        <begin position="600"/>
        <end position="622"/>
    </location>
</feature>
<dbReference type="InterPro" id="IPR032421">
    <property type="entry name" value="PMT_4TMC"/>
</dbReference>
<dbReference type="InterPro" id="IPR016093">
    <property type="entry name" value="MIR_motif"/>
</dbReference>
<dbReference type="InterPro" id="IPR036300">
    <property type="entry name" value="MIR_dom_sf"/>
</dbReference>
<dbReference type="PANTHER" id="PTHR10050:SF46">
    <property type="entry name" value="PROTEIN O-MANNOSYL-TRANSFERASE 2"/>
    <property type="match status" value="1"/>
</dbReference>
<evidence type="ECO:0000256" key="8">
    <source>
        <dbReference type="ARBA" id="ARBA00022737"/>
    </source>
</evidence>
<feature type="transmembrane region" description="Helical" evidence="15">
    <location>
        <begin position="257"/>
        <end position="278"/>
    </location>
</feature>
<evidence type="ECO:0000256" key="9">
    <source>
        <dbReference type="ARBA" id="ARBA00022824"/>
    </source>
</evidence>
<evidence type="ECO:0000256" key="13">
    <source>
        <dbReference type="ARBA" id="ARBA00045085"/>
    </source>
</evidence>
<evidence type="ECO:0000256" key="11">
    <source>
        <dbReference type="ARBA" id="ARBA00023136"/>
    </source>
</evidence>
<feature type="transmembrane region" description="Helical" evidence="15">
    <location>
        <begin position="570"/>
        <end position="588"/>
    </location>
</feature>
<feature type="transmembrane region" description="Helical" evidence="15">
    <location>
        <begin position="529"/>
        <end position="550"/>
    </location>
</feature>
<dbReference type="InterPro" id="IPR027005">
    <property type="entry name" value="PMT-like"/>
</dbReference>
<keyword evidence="11 15" id="KW-0472">Membrane</keyword>
<feature type="transmembrane region" description="Helical" evidence="15">
    <location>
        <begin position="206"/>
        <end position="236"/>
    </location>
</feature>
<evidence type="ECO:0000256" key="7">
    <source>
        <dbReference type="ARBA" id="ARBA00022692"/>
    </source>
</evidence>
<protein>
    <recommendedName>
        <fullName evidence="12">Protein O-mannosyl-transferase 2</fullName>
        <ecNumber evidence="4">2.4.1.109</ecNumber>
    </recommendedName>
</protein>
<keyword evidence="5" id="KW-0328">Glycosyltransferase</keyword>
<dbReference type="SUPFAM" id="SSF82109">
    <property type="entry name" value="MIR domain"/>
    <property type="match status" value="1"/>
</dbReference>
<comment type="catalytic activity">
    <reaction evidence="13">
        <text>a di-trans,poly-cis-dolichyl beta-D-mannosyl phosphate + L-threonyl-[protein] = 3-O-(alpha-D-mannosyl)-L-threonyl-[protein] + a di-trans,poly-cis-dolichyl phosphate + H(+)</text>
        <dbReference type="Rhea" id="RHEA:53396"/>
        <dbReference type="Rhea" id="RHEA-COMP:11060"/>
        <dbReference type="Rhea" id="RHEA-COMP:13547"/>
        <dbReference type="Rhea" id="RHEA-COMP:19498"/>
        <dbReference type="Rhea" id="RHEA-COMP:19501"/>
        <dbReference type="ChEBI" id="CHEBI:15378"/>
        <dbReference type="ChEBI" id="CHEBI:30013"/>
        <dbReference type="ChEBI" id="CHEBI:57683"/>
        <dbReference type="ChEBI" id="CHEBI:58211"/>
        <dbReference type="ChEBI" id="CHEBI:137323"/>
        <dbReference type="EC" id="2.4.1.109"/>
    </reaction>
</comment>
<feature type="transmembrane region" description="Helical" evidence="15">
    <location>
        <begin position="121"/>
        <end position="139"/>
    </location>
</feature>
<feature type="transmembrane region" description="Helical" evidence="15">
    <location>
        <begin position="634"/>
        <end position="654"/>
    </location>
</feature>
<evidence type="ECO:0000256" key="14">
    <source>
        <dbReference type="ARBA" id="ARBA00045102"/>
    </source>
</evidence>
<feature type="domain" description="MIR" evidence="16">
    <location>
        <begin position="369"/>
        <end position="425"/>
    </location>
</feature>
<keyword evidence="8" id="KW-0677">Repeat</keyword>
<dbReference type="GO" id="GO:0004169">
    <property type="term" value="F:dolichyl-phosphate-mannose-protein mannosyltransferase activity"/>
    <property type="evidence" value="ECO:0007669"/>
    <property type="project" value="UniProtKB-EC"/>
</dbReference>
<keyword evidence="9" id="KW-0256">Endoplasmic reticulum</keyword>
<evidence type="ECO:0000256" key="2">
    <source>
        <dbReference type="ARBA" id="ARBA00004922"/>
    </source>
</evidence>
<dbReference type="Gene3D" id="2.80.10.50">
    <property type="match status" value="1"/>
</dbReference>
<dbReference type="EC" id="2.4.1.109" evidence="4"/>
<comment type="similarity">
    <text evidence="3">Belongs to the glycosyltransferase 39 family.</text>
</comment>
<organism evidence="17 18">
    <name type="scientific">Spodoptera exigua</name>
    <name type="common">Beet armyworm</name>
    <name type="synonym">Noctua fulgens</name>
    <dbReference type="NCBI Taxonomy" id="7107"/>
    <lineage>
        <taxon>Eukaryota</taxon>
        <taxon>Metazoa</taxon>
        <taxon>Ecdysozoa</taxon>
        <taxon>Arthropoda</taxon>
        <taxon>Hexapoda</taxon>
        <taxon>Insecta</taxon>
        <taxon>Pterygota</taxon>
        <taxon>Neoptera</taxon>
        <taxon>Endopterygota</taxon>
        <taxon>Lepidoptera</taxon>
        <taxon>Glossata</taxon>
        <taxon>Ditrysia</taxon>
        <taxon>Noctuoidea</taxon>
        <taxon>Noctuidae</taxon>
        <taxon>Amphipyrinae</taxon>
        <taxon>Spodoptera</taxon>
    </lineage>
</organism>
<dbReference type="PROSITE" id="PS50919">
    <property type="entry name" value="MIR"/>
    <property type="match status" value="2"/>
</dbReference>
<gene>
    <name evidence="17" type="ORF">HW555_008337</name>
</gene>
<evidence type="ECO:0000256" key="3">
    <source>
        <dbReference type="ARBA" id="ARBA00007222"/>
    </source>
</evidence>
<evidence type="ECO:0000313" key="18">
    <source>
        <dbReference type="Proteomes" id="UP000648187"/>
    </source>
</evidence>
<dbReference type="UniPathway" id="UPA00378"/>
<reference evidence="17" key="1">
    <citation type="submission" date="2020-08" db="EMBL/GenBank/DDBJ databases">
        <title>Spodoptera exigua strain:BAW_Kor-Di-RS1 Genome sequencing and assembly.</title>
        <authorList>
            <person name="Kim J."/>
            <person name="Nam H.Y."/>
            <person name="Kwon M."/>
            <person name="Choi J.H."/>
            <person name="Cho S.R."/>
            <person name="Kim G.-H."/>
        </authorList>
    </citation>
    <scope>NUCLEOTIDE SEQUENCE</scope>
    <source>
        <strain evidence="17">BAW_Kor-Di-RS1</strain>
        <tissue evidence="17">Whole-body</tissue>
    </source>
</reference>
<evidence type="ECO:0000256" key="4">
    <source>
        <dbReference type="ARBA" id="ARBA00012839"/>
    </source>
</evidence>
<comment type="caution">
    <text evidence="17">The sequence shown here is derived from an EMBL/GenBank/DDBJ whole genome shotgun (WGS) entry which is preliminary data.</text>
</comment>
<evidence type="ECO:0000256" key="15">
    <source>
        <dbReference type="SAM" id="Phobius"/>
    </source>
</evidence>
<feature type="transmembrane region" description="Helical" evidence="15">
    <location>
        <begin position="145"/>
        <end position="162"/>
    </location>
</feature>
<comment type="pathway">
    <text evidence="2">Protein modification; protein glycosylation.</text>
</comment>
<dbReference type="SMART" id="SM00472">
    <property type="entry name" value="MIR"/>
    <property type="match status" value="2"/>
</dbReference>
<feature type="domain" description="MIR" evidence="16">
    <location>
        <begin position="312"/>
        <end position="361"/>
    </location>
</feature>
<dbReference type="Pfam" id="PF02815">
    <property type="entry name" value="MIR"/>
    <property type="match status" value="1"/>
</dbReference>
<comment type="catalytic activity">
    <reaction evidence="14">
        <text>a di-trans,poly-cis-dolichyl beta-D-mannosyl phosphate + L-seryl-[protein] = 3-O-(alpha-D-mannosyl)-L-seryl-[protein] + a di-trans,poly-cis-dolichyl phosphate + H(+)</text>
        <dbReference type="Rhea" id="RHEA:17377"/>
        <dbReference type="Rhea" id="RHEA-COMP:9863"/>
        <dbReference type="Rhea" id="RHEA-COMP:13546"/>
        <dbReference type="Rhea" id="RHEA-COMP:19498"/>
        <dbReference type="Rhea" id="RHEA-COMP:19501"/>
        <dbReference type="ChEBI" id="CHEBI:15378"/>
        <dbReference type="ChEBI" id="CHEBI:29999"/>
        <dbReference type="ChEBI" id="CHEBI:57683"/>
        <dbReference type="ChEBI" id="CHEBI:58211"/>
        <dbReference type="ChEBI" id="CHEBI:137321"/>
        <dbReference type="EC" id="2.4.1.109"/>
    </reaction>
</comment>
<dbReference type="EMBL" id="JACKWZ010000159">
    <property type="protein sequence ID" value="KAF9413445.1"/>
    <property type="molecule type" value="Genomic_DNA"/>
</dbReference>
<dbReference type="Pfam" id="PF16192">
    <property type="entry name" value="PMT_4TMC"/>
    <property type="match status" value="1"/>
</dbReference>
<keyword evidence="10 15" id="KW-1133">Transmembrane helix</keyword>
<dbReference type="Proteomes" id="UP000648187">
    <property type="component" value="Unassembled WGS sequence"/>
</dbReference>
<name>A0A835L2U5_SPOEX</name>
<dbReference type="GO" id="GO:0005789">
    <property type="term" value="C:endoplasmic reticulum membrane"/>
    <property type="evidence" value="ECO:0007669"/>
    <property type="project" value="UniProtKB-SubCell"/>
</dbReference>
<evidence type="ECO:0000256" key="1">
    <source>
        <dbReference type="ARBA" id="ARBA00004477"/>
    </source>
</evidence>
<feature type="transmembrane region" description="Helical" evidence="15">
    <location>
        <begin position="31"/>
        <end position="49"/>
    </location>
</feature>
<comment type="subcellular location">
    <subcellularLocation>
        <location evidence="1">Endoplasmic reticulum membrane</location>
        <topology evidence="1">Multi-pass membrane protein</topology>
    </subcellularLocation>
</comment>
<keyword evidence="18" id="KW-1185">Reference proteome</keyword>
<evidence type="ECO:0000256" key="5">
    <source>
        <dbReference type="ARBA" id="ARBA00022676"/>
    </source>
</evidence>
<dbReference type="AlphaFoldDB" id="A0A835L2U5"/>
<evidence type="ECO:0000313" key="17">
    <source>
        <dbReference type="EMBL" id="KAF9413445.1"/>
    </source>
</evidence>
<evidence type="ECO:0000256" key="12">
    <source>
        <dbReference type="ARBA" id="ARBA00039583"/>
    </source>
</evidence>
<evidence type="ECO:0000259" key="16">
    <source>
        <dbReference type="PROSITE" id="PS50919"/>
    </source>
</evidence>
<dbReference type="Pfam" id="PF02366">
    <property type="entry name" value="PMT"/>
    <property type="match status" value="1"/>
</dbReference>
<proteinExistence type="inferred from homology"/>
<dbReference type="InterPro" id="IPR003342">
    <property type="entry name" value="ArnT-like_N"/>
</dbReference>
<keyword evidence="6" id="KW-0808">Transferase</keyword>
<evidence type="ECO:0000256" key="10">
    <source>
        <dbReference type="ARBA" id="ARBA00022989"/>
    </source>
</evidence>
<evidence type="ECO:0000256" key="6">
    <source>
        <dbReference type="ARBA" id="ARBA00022679"/>
    </source>
</evidence>
<dbReference type="PANTHER" id="PTHR10050">
    <property type="entry name" value="DOLICHYL-PHOSPHATE-MANNOSE--PROTEIN MANNOSYLTRANSFERASE"/>
    <property type="match status" value="1"/>
</dbReference>
<keyword evidence="7 15" id="KW-0812">Transmembrane</keyword>
<sequence length="683" mass="77512">MYVFYFNENNSYITMCEKKKSSETAKPINKIWWITFGILCGATFVTRFYKVLEPDHVCWDETHFGKMASWYINRTFFFDVHPPLGKMLIALSGKLTGYDGTFPFEKPGDKYEGARYEGMRLFCTTLGALIIPLTFLSIWEMTKSLESTLIGTMLLLCDVGFLTLNRYILLDPILLFFMSCSIYGAFKVRTLTEDNLQPFSVRMLSWQLFLGASLACTMSVKFVGLFVVLFVGLRTIADLWNVLGDLSKPVSLTVKHLIGRAVTLILWPTLLYVLFFWIHLTVLSKSGNGDGFYSSGFQARLEGNSLHNASAPKSVAYGALLSLKNHRTGGGYLHSHHHLYPYWSWRATATDDNNRWVIKPYDKEQVEGVVLVRSGDLVRLTHAQTGRNLHSHRERAPLTTKYMQVTGYGEDGIGDANDVWKVVISGGKDGDEVQTVRSKLMFVHYLQACVLTTTGKQLPKWVPKVSFEAYASGFIERFFESHAVMFQGNAGLKPKEGEVTSQPWQWPINYRGQFFSGSSHRIYLLGNPVVWWGNLLFLVAFFIIYVINAIKEKRAEAFGTPVPKGKSRELLNAAGWTFVGWALHYVPFWAMGRVLYFHHYFPALVFSSMLTGILTEYLLTSIKSCLSQELGKTVYHCIIGLVLSTTLYSFYLFLPLAYGMNGPLAHEPNSTMSGLKWLESWEF</sequence>
<accession>A0A835L2U5</accession>